<keyword evidence="1" id="KW-0812">Transmembrane</keyword>
<sequence length="59" mass="6312">MRTLLGVSVRLVARESASAYRCTFDRTHQASSMSDTDILGLVLGAIAILMFATGILLVV</sequence>
<evidence type="ECO:0000313" key="2">
    <source>
        <dbReference type="EMBL" id="EMA00426.1"/>
    </source>
</evidence>
<dbReference type="Proteomes" id="UP000011553">
    <property type="component" value="Unassembled WGS sequence"/>
</dbReference>
<proteinExistence type="predicted"/>
<accession>M0IUL5</accession>
<evidence type="ECO:0000256" key="1">
    <source>
        <dbReference type="SAM" id="Phobius"/>
    </source>
</evidence>
<organism evidence="2 3">
    <name type="scientific">Haloferax denitrificans ATCC 35960</name>
    <dbReference type="NCBI Taxonomy" id="662478"/>
    <lineage>
        <taxon>Archaea</taxon>
        <taxon>Methanobacteriati</taxon>
        <taxon>Methanobacteriota</taxon>
        <taxon>Stenosarchaea group</taxon>
        <taxon>Halobacteria</taxon>
        <taxon>Halobacteriales</taxon>
        <taxon>Haloferacaceae</taxon>
        <taxon>Haloferax</taxon>
    </lineage>
</organism>
<dbReference type="EMBL" id="AOLP01000019">
    <property type="protein sequence ID" value="EMA00426.1"/>
    <property type="molecule type" value="Genomic_DNA"/>
</dbReference>
<protein>
    <submittedName>
        <fullName evidence="2">Uncharacterized protein</fullName>
    </submittedName>
</protein>
<keyword evidence="3" id="KW-1185">Reference proteome</keyword>
<reference evidence="2 3" key="1">
    <citation type="journal article" date="2014" name="PLoS Genet.">
        <title>Phylogenetically driven sequencing of extremely halophilic archaea reveals strategies for static and dynamic osmo-response.</title>
        <authorList>
            <person name="Becker E.A."/>
            <person name="Seitzer P.M."/>
            <person name="Tritt A."/>
            <person name="Larsen D."/>
            <person name="Krusor M."/>
            <person name="Yao A.I."/>
            <person name="Wu D."/>
            <person name="Madern D."/>
            <person name="Eisen J.A."/>
            <person name="Darling A.E."/>
            <person name="Facciotti M.T."/>
        </authorList>
    </citation>
    <scope>NUCLEOTIDE SEQUENCE [LARGE SCALE GENOMIC DNA]</scope>
    <source>
        <strain evidence="2 3">ATCC 35960</strain>
    </source>
</reference>
<comment type="caution">
    <text evidence="2">The sequence shown here is derived from an EMBL/GenBank/DDBJ whole genome shotgun (WGS) entry which is preliminary data.</text>
</comment>
<gene>
    <name evidence="2" type="ORF">C438_18265</name>
</gene>
<keyword evidence="1" id="KW-0472">Membrane</keyword>
<dbReference type="PATRIC" id="fig|662478.6.peg.3607"/>
<evidence type="ECO:0000313" key="3">
    <source>
        <dbReference type="Proteomes" id="UP000011553"/>
    </source>
</evidence>
<keyword evidence="1" id="KW-1133">Transmembrane helix</keyword>
<feature type="transmembrane region" description="Helical" evidence="1">
    <location>
        <begin position="38"/>
        <end position="58"/>
    </location>
</feature>
<dbReference type="AlphaFoldDB" id="M0IUL5"/>
<name>M0IUL5_9EURY</name>